<dbReference type="EMBL" id="JBBWWR010000004">
    <property type="protein sequence ID" value="KAK8968595.1"/>
    <property type="molecule type" value="Genomic_DNA"/>
</dbReference>
<evidence type="ECO:0000313" key="3">
    <source>
        <dbReference type="Proteomes" id="UP001412067"/>
    </source>
</evidence>
<reference evidence="2 3" key="1">
    <citation type="journal article" date="2022" name="Nat. Plants">
        <title>Genomes of leafy and leafless Platanthera orchids illuminate the evolution of mycoheterotrophy.</title>
        <authorList>
            <person name="Li M.H."/>
            <person name="Liu K.W."/>
            <person name="Li Z."/>
            <person name="Lu H.C."/>
            <person name="Ye Q.L."/>
            <person name="Zhang D."/>
            <person name="Wang J.Y."/>
            <person name="Li Y.F."/>
            <person name="Zhong Z.M."/>
            <person name="Liu X."/>
            <person name="Yu X."/>
            <person name="Liu D.K."/>
            <person name="Tu X.D."/>
            <person name="Liu B."/>
            <person name="Hao Y."/>
            <person name="Liao X.Y."/>
            <person name="Jiang Y.T."/>
            <person name="Sun W.H."/>
            <person name="Chen J."/>
            <person name="Chen Y.Q."/>
            <person name="Ai Y."/>
            <person name="Zhai J.W."/>
            <person name="Wu S.S."/>
            <person name="Zhou Z."/>
            <person name="Hsiao Y.Y."/>
            <person name="Wu W.L."/>
            <person name="Chen Y.Y."/>
            <person name="Lin Y.F."/>
            <person name="Hsu J.L."/>
            <person name="Li C.Y."/>
            <person name="Wang Z.W."/>
            <person name="Zhao X."/>
            <person name="Zhong W.Y."/>
            <person name="Ma X.K."/>
            <person name="Ma L."/>
            <person name="Huang J."/>
            <person name="Chen G.Z."/>
            <person name="Huang M.Z."/>
            <person name="Huang L."/>
            <person name="Peng D.H."/>
            <person name="Luo Y.B."/>
            <person name="Zou S.Q."/>
            <person name="Chen S.P."/>
            <person name="Lan S."/>
            <person name="Tsai W.C."/>
            <person name="Van de Peer Y."/>
            <person name="Liu Z.J."/>
        </authorList>
    </citation>
    <scope>NUCLEOTIDE SEQUENCE [LARGE SCALE GENOMIC DNA]</scope>
    <source>
        <strain evidence="2">Lor288</strain>
    </source>
</reference>
<proteinExistence type="predicted"/>
<evidence type="ECO:0000256" key="1">
    <source>
        <dbReference type="SAM" id="MobiDB-lite"/>
    </source>
</evidence>
<feature type="region of interest" description="Disordered" evidence="1">
    <location>
        <begin position="1"/>
        <end position="32"/>
    </location>
</feature>
<keyword evidence="3" id="KW-1185">Reference proteome</keyword>
<protein>
    <submittedName>
        <fullName evidence="2">Alpha-mannosidase I MNS5</fullName>
    </submittedName>
</protein>
<sequence length="102" mass="11226">MLWNRRRRLEHLPPSSPSLAGGAGDTFPSEDDALLSNSMSQRVCPVISPAKTTHRVESACHIPDNCPGYRCRTNDECGIDSTTCRKRTCSLTGYCGLWVVVD</sequence>
<comment type="caution">
    <text evidence="2">The sequence shown here is derived from an EMBL/GenBank/DDBJ whole genome shotgun (WGS) entry which is preliminary data.</text>
</comment>
<gene>
    <name evidence="2" type="primary">MNS5</name>
    <name evidence="2" type="ORF">KSP40_PGU019460</name>
</gene>
<name>A0ABR2MWN3_9ASPA</name>
<evidence type="ECO:0000313" key="2">
    <source>
        <dbReference type="EMBL" id="KAK8968595.1"/>
    </source>
</evidence>
<dbReference type="Proteomes" id="UP001412067">
    <property type="component" value="Unassembled WGS sequence"/>
</dbReference>
<organism evidence="2 3">
    <name type="scientific">Platanthera guangdongensis</name>
    <dbReference type="NCBI Taxonomy" id="2320717"/>
    <lineage>
        <taxon>Eukaryota</taxon>
        <taxon>Viridiplantae</taxon>
        <taxon>Streptophyta</taxon>
        <taxon>Embryophyta</taxon>
        <taxon>Tracheophyta</taxon>
        <taxon>Spermatophyta</taxon>
        <taxon>Magnoliopsida</taxon>
        <taxon>Liliopsida</taxon>
        <taxon>Asparagales</taxon>
        <taxon>Orchidaceae</taxon>
        <taxon>Orchidoideae</taxon>
        <taxon>Orchideae</taxon>
        <taxon>Orchidinae</taxon>
        <taxon>Platanthera</taxon>
    </lineage>
</organism>
<accession>A0ABR2MWN3</accession>